<comment type="similarity">
    <text evidence="1">Belongs to the CorA metal ion transporter (MIT) (TC 1.A.35.5) family.</text>
</comment>
<evidence type="ECO:0000256" key="1">
    <source>
        <dbReference type="ARBA" id="ARBA00007535"/>
    </source>
</evidence>
<evidence type="ECO:0000256" key="2">
    <source>
        <dbReference type="SAM" id="MobiDB-lite"/>
    </source>
</evidence>
<gene>
    <name evidence="4" type="ORF">GIB67_013817</name>
</gene>
<keyword evidence="5" id="KW-1185">Reference proteome</keyword>
<accession>A0A7J7N895</accession>
<keyword evidence="3" id="KW-0812">Transmembrane</keyword>
<reference evidence="4 5" key="1">
    <citation type="journal article" date="2020" name="IScience">
        <title>Genome Sequencing of the Endangered Kingdonia uniflora (Circaeasteraceae, Ranunculales) Reveals Potential Mechanisms of Evolutionary Specialization.</title>
        <authorList>
            <person name="Sun Y."/>
            <person name="Deng T."/>
            <person name="Zhang A."/>
            <person name="Moore M.J."/>
            <person name="Landis J.B."/>
            <person name="Lin N."/>
            <person name="Zhang H."/>
            <person name="Zhang X."/>
            <person name="Huang J."/>
            <person name="Zhang X."/>
            <person name="Sun H."/>
            <person name="Wang H."/>
        </authorList>
    </citation>
    <scope>NUCLEOTIDE SEQUENCE [LARGE SCALE GENOMIC DNA]</scope>
    <source>
        <strain evidence="4">TB1705</strain>
        <tissue evidence="4">Leaf</tissue>
    </source>
</reference>
<feature type="transmembrane region" description="Helical" evidence="3">
    <location>
        <begin position="47"/>
        <end position="75"/>
    </location>
</feature>
<dbReference type="Gene3D" id="1.20.58.340">
    <property type="entry name" value="Magnesium transport protein CorA, transmembrane region"/>
    <property type="match status" value="1"/>
</dbReference>
<evidence type="ECO:0000313" key="4">
    <source>
        <dbReference type="EMBL" id="KAF6163118.1"/>
    </source>
</evidence>
<keyword evidence="3" id="KW-0472">Membrane</keyword>
<dbReference type="AlphaFoldDB" id="A0A7J7N895"/>
<dbReference type="GO" id="GO:0015095">
    <property type="term" value="F:magnesium ion transmembrane transporter activity"/>
    <property type="evidence" value="ECO:0007669"/>
    <property type="project" value="UniProtKB-ARBA"/>
</dbReference>
<organism evidence="4 5">
    <name type="scientific">Kingdonia uniflora</name>
    <dbReference type="NCBI Taxonomy" id="39325"/>
    <lineage>
        <taxon>Eukaryota</taxon>
        <taxon>Viridiplantae</taxon>
        <taxon>Streptophyta</taxon>
        <taxon>Embryophyta</taxon>
        <taxon>Tracheophyta</taxon>
        <taxon>Spermatophyta</taxon>
        <taxon>Magnoliopsida</taxon>
        <taxon>Ranunculales</taxon>
        <taxon>Circaeasteraceae</taxon>
        <taxon>Kingdonia</taxon>
    </lineage>
</organism>
<feature type="region of interest" description="Disordered" evidence="2">
    <location>
        <begin position="92"/>
        <end position="119"/>
    </location>
</feature>
<name>A0A7J7N895_9MAGN</name>
<dbReference type="InterPro" id="IPR039204">
    <property type="entry name" value="MRS2-like"/>
</dbReference>
<evidence type="ECO:0000313" key="5">
    <source>
        <dbReference type="Proteomes" id="UP000541444"/>
    </source>
</evidence>
<protein>
    <submittedName>
        <fullName evidence="4">Uncharacterized protein</fullName>
    </submittedName>
</protein>
<dbReference type="OrthoDB" id="10251508at2759"/>
<feature type="compositionally biased region" description="Polar residues" evidence="2">
    <location>
        <begin position="109"/>
        <end position="119"/>
    </location>
</feature>
<dbReference type="EMBL" id="JACGCM010001000">
    <property type="protein sequence ID" value="KAF6163118.1"/>
    <property type="molecule type" value="Genomic_DNA"/>
</dbReference>
<dbReference type="Proteomes" id="UP000541444">
    <property type="component" value="Unassembled WGS sequence"/>
</dbReference>
<sequence>MLHEAYFMSIDNTLSKIISLKECIDDPEDFINIKLENFQNQLIQFELLLAAATFGATMFIATMFATVTGVFGMNLTPRNFAGMRDVNYVRNSNTSDSQEELPMREDVTPSLSNTTSDSQEGAVDLEDNLKLHFVSNYYLSPVFLLVKNLPVEIIHTLRKL</sequence>
<keyword evidence="3" id="KW-1133">Transmembrane helix</keyword>
<evidence type="ECO:0000256" key="3">
    <source>
        <dbReference type="SAM" id="Phobius"/>
    </source>
</evidence>
<proteinExistence type="inferred from homology"/>
<dbReference type="PANTHER" id="PTHR13890:SF39">
    <property type="entry name" value="MAGNESIUM TRANSPORTER MRS2-5"/>
    <property type="match status" value="1"/>
</dbReference>
<comment type="caution">
    <text evidence="4">The sequence shown here is derived from an EMBL/GenBank/DDBJ whole genome shotgun (WGS) entry which is preliminary data.</text>
</comment>
<dbReference type="PANTHER" id="PTHR13890">
    <property type="entry name" value="RNA SPLICING PROTEIN MRS2, MITOCHONDRIAL"/>
    <property type="match status" value="1"/>
</dbReference>